<dbReference type="GO" id="GO:0004866">
    <property type="term" value="F:endopeptidase inhibitor activity"/>
    <property type="evidence" value="ECO:0007669"/>
    <property type="project" value="InterPro"/>
</dbReference>
<dbReference type="CDD" id="cd02896">
    <property type="entry name" value="complement_C3_C4_C5"/>
    <property type="match status" value="1"/>
</dbReference>
<dbReference type="SMART" id="SM01359">
    <property type="entry name" value="A2M_N_2"/>
    <property type="match status" value="1"/>
</dbReference>
<dbReference type="Pfam" id="PF17790">
    <property type="entry name" value="MG1"/>
    <property type="match status" value="1"/>
</dbReference>
<keyword evidence="2" id="KW-0964">Secreted</keyword>
<dbReference type="InParanoid" id="A0A803JSQ2"/>
<feature type="signal peptide" evidence="4">
    <location>
        <begin position="1"/>
        <end position="48"/>
    </location>
</feature>
<name>A0A803JSQ2_XENTR</name>
<dbReference type="InterPro" id="IPR047565">
    <property type="entry name" value="Alpha-macroglob_thiol-ester_cl"/>
</dbReference>
<reference evidence="6" key="1">
    <citation type="journal article" date="2010" name="Science">
        <title>The genome of the Western clawed frog Xenopus tropicalis.</title>
        <authorList>
            <person name="Hellsten U."/>
            <person name="Harland R.M."/>
            <person name="Gilchrist M.J."/>
            <person name="Hendrix D."/>
            <person name="Jurka J."/>
            <person name="Kapitonov V."/>
            <person name="Ovcharenko I."/>
            <person name="Putnam N.H."/>
            <person name="Shu S."/>
            <person name="Taher L."/>
            <person name="Blitz I.L."/>
            <person name="Blumberg B."/>
            <person name="Dichmann D.S."/>
            <person name="Dubchak I."/>
            <person name="Amaya E."/>
            <person name="Detter J.C."/>
            <person name="Fletcher R."/>
            <person name="Gerhard D.S."/>
            <person name="Goodstein D."/>
            <person name="Graves T."/>
            <person name="Grigoriev I.V."/>
            <person name="Grimwood J."/>
            <person name="Kawashima T."/>
            <person name="Lindquist E."/>
            <person name="Lucas S.M."/>
            <person name="Mead P.E."/>
            <person name="Mitros T."/>
            <person name="Ogino H."/>
            <person name="Ohta Y."/>
            <person name="Poliakov A.V."/>
            <person name="Pollet N."/>
            <person name="Robert J."/>
            <person name="Salamov A."/>
            <person name="Sater A.K."/>
            <person name="Schmutz J."/>
            <person name="Terry A."/>
            <person name="Vize P.D."/>
            <person name="Warren W.C."/>
            <person name="Wells D."/>
            <person name="Wills A."/>
            <person name="Wilson R.K."/>
            <person name="Zimmerman L.B."/>
            <person name="Zorn A.M."/>
            <person name="Grainger R."/>
            <person name="Grammer T."/>
            <person name="Khokha M.K."/>
            <person name="Richardson P.M."/>
            <person name="Rokhsar D.S."/>
        </authorList>
    </citation>
    <scope>NUCLEOTIDE SEQUENCE [LARGE SCALE GENOMIC DNA]</scope>
    <source>
        <strain evidence="6">Nigerian</strain>
    </source>
</reference>
<dbReference type="Gene3D" id="2.20.130.20">
    <property type="match status" value="1"/>
</dbReference>
<dbReference type="FunFam" id="2.60.40.10:FF:000155">
    <property type="entry name" value="complement C3 isoform X1"/>
    <property type="match status" value="1"/>
</dbReference>
<dbReference type="Gene3D" id="2.60.40.1930">
    <property type="match status" value="3"/>
</dbReference>
<dbReference type="Gene3D" id="2.60.40.1940">
    <property type="match status" value="1"/>
</dbReference>
<dbReference type="Pfam" id="PF01835">
    <property type="entry name" value="MG2"/>
    <property type="match status" value="1"/>
</dbReference>
<organism evidence="6">
    <name type="scientific">Xenopus tropicalis</name>
    <name type="common">Western clawed frog</name>
    <name type="synonym">Silurana tropicalis</name>
    <dbReference type="NCBI Taxonomy" id="8364"/>
    <lineage>
        <taxon>Eukaryota</taxon>
        <taxon>Metazoa</taxon>
        <taxon>Chordata</taxon>
        <taxon>Craniata</taxon>
        <taxon>Vertebrata</taxon>
        <taxon>Euteleostomi</taxon>
        <taxon>Amphibia</taxon>
        <taxon>Batrachia</taxon>
        <taxon>Anura</taxon>
        <taxon>Pipoidea</taxon>
        <taxon>Pipidae</taxon>
        <taxon>Xenopodinae</taxon>
        <taxon>Xenopus</taxon>
        <taxon>Silurana</taxon>
    </lineage>
</organism>
<keyword evidence="3" id="KW-1015">Disulfide bond</keyword>
<dbReference type="SMART" id="SM01361">
    <property type="entry name" value="A2M_recep"/>
    <property type="match status" value="1"/>
</dbReference>
<dbReference type="PANTHER" id="PTHR11412">
    <property type="entry name" value="MACROGLOBULIN / COMPLEMENT"/>
    <property type="match status" value="1"/>
</dbReference>
<dbReference type="SMART" id="SM01360">
    <property type="entry name" value="A2M"/>
    <property type="match status" value="1"/>
</dbReference>
<dbReference type="InterPro" id="IPR002890">
    <property type="entry name" value="MG2"/>
</dbReference>
<dbReference type="PANTHER" id="PTHR11412:SF81">
    <property type="entry name" value="COMPLEMENT C3"/>
    <property type="match status" value="1"/>
</dbReference>
<dbReference type="Pfam" id="PF07677">
    <property type="entry name" value="A2M_recep"/>
    <property type="match status" value="1"/>
</dbReference>
<evidence type="ECO:0000256" key="1">
    <source>
        <dbReference type="ARBA" id="ARBA00004613"/>
    </source>
</evidence>
<dbReference type="Pfam" id="PF07678">
    <property type="entry name" value="TED_complement"/>
    <property type="match status" value="1"/>
</dbReference>
<dbReference type="Gene3D" id="2.40.50.120">
    <property type="match status" value="1"/>
</dbReference>
<dbReference type="InterPro" id="IPR011625">
    <property type="entry name" value="A2M_N_BRD"/>
</dbReference>
<dbReference type="InterPro" id="IPR018933">
    <property type="entry name" value="Netrin_module_non-TIMP"/>
</dbReference>
<dbReference type="Pfam" id="PF17789">
    <property type="entry name" value="MG4"/>
    <property type="match status" value="1"/>
</dbReference>
<dbReference type="InterPro" id="IPR009048">
    <property type="entry name" value="A-macroglobulin_rcpt-bd"/>
</dbReference>
<dbReference type="InterPro" id="IPR036595">
    <property type="entry name" value="A-macroglobulin_rcpt-bd_sf"/>
</dbReference>
<dbReference type="FunFam" id="2.40.50.120:FF:000013">
    <property type="entry name" value="Complement C3"/>
    <property type="match status" value="1"/>
</dbReference>
<dbReference type="InterPro" id="IPR011626">
    <property type="entry name" value="Alpha-macroglobulin_TED"/>
</dbReference>
<dbReference type="SUPFAM" id="SSF50242">
    <property type="entry name" value="TIMP-like"/>
    <property type="match status" value="1"/>
</dbReference>
<dbReference type="InterPro" id="IPR013783">
    <property type="entry name" value="Ig-like_fold"/>
</dbReference>
<dbReference type="SUPFAM" id="SSF49410">
    <property type="entry name" value="Alpha-macroglobulin receptor domain"/>
    <property type="match status" value="1"/>
</dbReference>
<dbReference type="Gene3D" id="6.20.50.160">
    <property type="match status" value="1"/>
</dbReference>
<evidence type="ECO:0000256" key="4">
    <source>
        <dbReference type="SAM" id="SignalP"/>
    </source>
</evidence>
<evidence type="ECO:0000313" key="6">
    <source>
        <dbReference type="Ensembl" id="ENSXETP00000111029"/>
    </source>
</evidence>
<dbReference type="SMART" id="SM01419">
    <property type="entry name" value="Thiol-ester_cl"/>
    <property type="match status" value="1"/>
</dbReference>
<keyword evidence="4" id="KW-0732">Signal</keyword>
<evidence type="ECO:0000256" key="2">
    <source>
        <dbReference type="ARBA" id="ARBA00022525"/>
    </source>
</evidence>
<dbReference type="SMART" id="SM00643">
    <property type="entry name" value="C345C"/>
    <property type="match status" value="1"/>
</dbReference>
<dbReference type="PROSITE" id="PS51257">
    <property type="entry name" value="PROKAR_LIPOPROTEIN"/>
    <property type="match status" value="1"/>
</dbReference>
<sequence length="1605" mass="180735">MKTDMKVLQAANFTSEQGCQSLPSTWCGIMGCRTLCLSLLFLIGGACAQPQCTLITPSLLRVESEETVVVDAQGHNVPFEAEITIQDFPRRELHLASAKVSLDRNNGFLGTAKVKIGSTLPPATRNKQFVYVNVNSTLCKLEKVVLLSQSSGYIFIQTDKTIYTPESLVLYRIYSTSYNLQPIRKTIIIDFVDPDGINVKRDFATNDLTSLSFRLPQYASIGEWTIAVKYEDAPQQNYTTKFEVKEYVLPTVKVILKPEKNYFYVDTKTFRVNIQVLYLYGKPADGYAFVLFGIKKDNVIKEVLESATRVKISHGEGHAELKREQLGKYFSKPEEMVQYRLYVRAKFVSETGSDKLEAHSEDIPFVTSPYKVFLTKTTKYFKPGFPFLVKVSVTYPDGSPAQYIPVVAEPARVVGITQTDGTTHMMLDTSPNIEQLPITVRTNQGDYPAQYQASATLTAKSYHTAYGSGNYLHIGIAGSTIKPGEHIIISFTTRNSDPSLQSQIQHFTYLIMSRGRIIKVGRQPRQPGQTTVAMFLRVTEDYLPSFRIVAYYAVTTTKGRDIVSDSVWVEVVDTCMGTLGVTGYKDKDNEVQRPGLPIKLKLRAEPKAKVVLVAVDQGVFVENKKHRITQSKIWDTVEKGDIGCTPGGGADSAGVFFDAGLAVQTSDRFTTPQRSEWKCQTHSLRRRRSAEYDEGDDDQYINEFWPRVEFPESWYWRMEQMPEKPDTYGISTKILNVFLKDSITTWEVLAVSLSDTKGLCVAPPYEIRVAKDFSIDLKLPHSVVRNEQVEIRAVIYNHKEDKMKVRVELAHNSEYCSLSTNKKNFHQVIWVDGESSAVVPFVIVPLTLGLHDIEVRAAVYGMYVSDSVRKRLKVLPEGLRMTQTVTSMTLNPEAEGKDGVQEITIKALNLNSIVAGTDIDARIILQGILDDRTSEGSIDGATLSPLIVVPSGSVEQNMVTMISNVIAALYLDTTNQWEQVGLHRRGETIKNIKQGYGQQLSYRKADNSFVPLAAREASVWLNAYIIKGFTMAEDLIIVNRNVLCGAIKWLILVKQMSNGQFQEIAPITHTEMMGGIKLGEAESDATLTAFVLIAMLESQNCISVVNNLLFSSNRAADFLMGRYSALRKPYSVAITSYALALAGKLQDTNKLMSAATDMSHWEEQGSPLISVEATSYALLALLKMQKYQPTHAIVRWLKGQKDHGETYRSAQATLIMFQALAQYYTGTKYHNELDLDVTFDFLDRRPLLSYRFNPSNAMLARVHEGRIFRDFVVKAKGKGKCTLKVVYVYYAFVSENERTSSNFDLSVNVKEETMIKRPEVAKATISLEVCARNLKNGDVSMPVIDISMMTGFFPDVDSLEKLMKGVDKYVSKYEINKGAKERANLIIFLDKISHTKQECVKFYAHQFFNVGLIQPASVTVYDYNSPENHSSKFYHMKEGSDLLGRICQGYVCRCVEENCFQQQQNQDEITSSFRVYKACDKSVDYVYKASLVDIQHGENTDYNKMTIKRVIKEGSDESSLGEARTFISHTKCQKALDLKAGRDYLIFGPSSDLWRQPSGYSYIIGKDTWIEWWPNESECQRRVNMDLCDDLDTVSDTLEIWGCTH</sequence>
<dbReference type="Gene3D" id="1.50.10.20">
    <property type="match status" value="1"/>
</dbReference>
<dbReference type="SUPFAM" id="SSF48239">
    <property type="entry name" value="Terpenoid cyclases/Protein prenyltransferases"/>
    <property type="match status" value="1"/>
</dbReference>
<dbReference type="Ensembl" id="ENSXETT00000113730">
    <property type="protein sequence ID" value="ENSXETP00000111029"/>
    <property type="gene ID" value="ENSXETG00000048045"/>
</dbReference>
<dbReference type="Gene3D" id="2.60.120.1540">
    <property type="match status" value="1"/>
</dbReference>
<dbReference type="InterPro" id="IPR041555">
    <property type="entry name" value="MG3"/>
</dbReference>
<dbReference type="GeneTree" id="ENSGT00940000154063"/>
<reference evidence="6" key="2">
    <citation type="submission" date="2021-03" db="UniProtKB">
        <authorList>
            <consortium name="Ensembl"/>
        </authorList>
    </citation>
    <scope>IDENTIFICATION</scope>
</reference>
<evidence type="ECO:0000256" key="3">
    <source>
        <dbReference type="ARBA" id="ARBA00023157"/>
    </source>
</evidence>
<dbReference type="InterPro" id="IPR001599">
    <property type="entry name" value="Macroglobln_a2"/>
</dbReference>
<dbReference type="InterPro" id="IPR008993">
    <property type="entry name" value="TIMP-like_OB-fold"/>
</dbReference>
<dbReference type="Pfam" id="PF07703">
    <property type="entry name" value="A2M_BRD"/>
    <property type="match status" value="1"/>
</dbReference>
<dbReference type="InterPro" id="IPR008930">
    <property type="entry name" value="Terpenoid_cyclase/PrenylTrfase"/>
</dbReference>
<accession>A0A803JSQ2</accession>
<dbReference type="InterPro" id="IPR040839">
    <property type="entry name" value="MG4"/>
</dbReference>
<dbReference type="Pfam" id="PF17791">
    <property type="entry name" value="MG3"/>
    <property type="match status" value="1"/>
</dbReference>
<dbReference type="FunCoup" id="A0A803JSQ2">
    <property type="interactions" value="942"/>
</dbReference>
<dbReference type="Gene3D" id="2.60.40.690">
    <property type="entry name" value="Alpha-macroglobulin, receptor-binding domain"/>
    <property type="match status" value="1"/>
</dbReference>
<protein>
    <recommendedName>
        <fullName evidence="5">NTR domain-containing protein</fullName>
    </recommendedName>
</protein>
<dbReference type="Pfam" id="PF01759">
    <property type="entry name" value="NTR"/>
    <property type="match status" value="1"/>
</dbReference>
<dbReference type="InterPro" id="IPR048848">
    <property type="entry name" value="C3_CUB2"/>
</dbReference>
<dbReference type="PROSITE" id="PS50189">
    <property type="entry name" value="NTR"/>
    <property type="match status" value="1"/>
</dbReference>
<evidence type="ECO:0000259" key="5">
    <source>
        <dbReference type="PROSITE" id="PS50189"/>
    </source>
</evidence>
<feature type="domain" description="NTR" evidence="5">
    <location>
        <begin position="1459"/>
        <end position="1603"/>
    </location>
</feature>
<dbReference type="InterPro" id="IPR041425">
    <property type="entry name" value="C3/4/5_MG1"/>
</dbReference>
<dbReference type="InterPro" id="IPR050473">
    <property type="entry name" value="A2M/Complement_sys"/>
</dbReference>
<comment type="subcellular location">
    <subcellularLocation>
        <location evidence="1">Secreted</location>
    </subcellularLocation>
</comment>
<dbReference type="Pfam" id="PF00207">
    <property type="entry name" value="A2M"/>
    <property type="match status" value="1"/>
</dbReference>
<dbReference type="Pfam" id="PF21308">
    <property type="entry name" value="C3_CUB2"/>
    <property type="match status" value="1"/>
</dbReference>
<dbReference type="FunFam" id="2.20.130.20:FF:000001">
    <property type="entry name" value="Complement C3"/>
    <property type="match status" value="1"/>
</dbReference>
<dbReference type="Gene3D" id="2.60.40.10">
    <property type="entry name" value="Immunoglobulins"/>
    <property type="match status" value="2"/>
</dbReference>
<dbReference type="InterPro" id="IPR001134">
    <property type="entry name" value="Netrin_domain"/>
</dbReference>
<dbReference type="GO" id="GO:0005615">
    <property type="term" value="C:extracellular space"/>
    <property type="evidence" value="ECO:0007669"/>
    <property type="project" value="InterPro"/>
</dbReference>
<proteinExistence type="predicted"/>
<feature type="chain" id="PRO_5030666049" description="NTR domain-containing protein" evidence="4">
    <location>
        <begin position="49"/>
        <end position="1605"/>
    </location>
</feature>